<comment type="caution">
    <text evidence="2">The sequence shown here is derived from an EMBL/GenBank/DDBJ whole genome shotgun (WGS) entry which is preliminary data.</text>
</comment>
<dbReference type="EMBL" id="JBDPGJ010000002">
    <property type="protein sequence ID" value="MEX0405667.1"/>
    <property type="molecule type" value="Genomic_DNA"/>
</dbReference>
<feature type="transmembrane region" description="Helical" evidence="1">
    <location>
        <begin position="20"/>
        <end position="39"/>
    </location>
</feature>
<protein>
    <submittedName>
        <fullName evidence="2">DUF2628 domain-containing protein</fullName>
    </submittedName>
</protein>
<keyword evidence="1" id="KW-0812">Transmembrane</keyword>
<dbReference type="Pfam" id="PF10947">
    <property type="entry name" value="DUF2628"/>
    <property type="match status" value="1"/>
</dbReference>
<organism evidence="2 3">
    <name type="scientific">Aquibium pacificus</name>
    <dbReference type="NCBI Taxonomy" id="3153579"/>
    <lineage>
        <taxon>Bacteria</taxon>
        <taxon>Pseudomonadati</taxon>
        <taxon>Pseudomonadota</taxon>
        <taxon>Alphaproteobacteria</taxon>
        <taxon>Hyphomicrobiales</taxon>
        <taxon>Phyllobacteriaceae</taxon>
        <taxon>Aquibium</taxon>
    </lineage>
</organism>
<evidence type="ECO:0000313" key="3">
    <source>
        <dbReference type="Proteomes" id="UP001556692"/>
    </source>
</evidence>
<proteinExistence type="predicted"/>
<name>A0ABV3SFY0_9HYPH</name>
<evidence type="ECO:0000256" key="1">
    <source>
        <dbReference type="SAM" id="Phobius"/>
    </source>
</evidence>
<reference evidence="2 3" key="1">
    <citation type="submission" date="2024-05" db="EMBL/GenBank/DDBJ databases">
        <authorList>
            <person name="Jiang F."/>
        </authorList>
    </citation>
    <scope>NUCLEOTIDE SEQUENCE [LARGE SCALE GENOMIC DNA]</scope>
    <source>
        <strain evidence="2 3">LZ166</strain>
    </source>
</reference>
<gene>
    <name evidence="2" type="ORF">ABGN05_08345</name>
</gene>
<dbReference type="InterPro" id="IPR024399">
    <property type="entry name" value="DUF2628"/>
</dbReference>
<keyword evidence="1" id="KW-1133">Transmembrane helix</keyword>
<sequence length="159" mass="17480">MAIYIVMEPPRSRPDSDPVYVRDGFSLLGFLLPLVWLLWNRLWIETLVFLAVTLALGLLGERAGAAEFAVAGISVLLAIYIGIEGSVFRVWALRRRGWTEWGVVEAEDREDAEARYISESLAAPEPAIVALPIRPGTPQTRGTDNGAPELGLFGYPGRT</sequence>
<accession>A0ABV3SFY0</accession>
<keyword evidence="3" id="KW-1185">Reference proteome</keyword>
<feature type="transmembrane region" description="Helical" evidence="1">
    <location>
        <begin position="46"/>
        <end position="63"/>
    </location>
</feature>
<keyword evidence="1" id="KW-0472">Membrane</keyword>
<evidence type="ECO:0000313" key="2">
    <source>
        <dbReference type="EMBL" id="MEX0405667.1"/>
    </source>
</evidence>
<dbReference type="Proteomes" id="UP001556692">
    <property type="component" value="Unassembled WGS sequence"/>
</dbReference>
<dbReference type="RefSeq" id="WP_367953554.1">
    <property type="nucleotide sequence ID" value="NZ_JBDPGJ010000002.1"/>
</dbReference>
<feature type="transmembrane region" description="Helical" evidence="1">
    <location>
        <begin position="69"/>
        <end position="91"/>
    </location>
</feature>